<sequence length="53" mass="6395">MILHFQEPNNKVIPCEETNFKLKIETLQQLKHAHALFLNKDFEEEYKVPEKIK</sequence>
<gene>
    <name evidence="1" type="ORF">SPELUC_LOCUS6593</name>
</gene>
<dbReference type="Proteomes" id="UP000789366">
    <property type="component" value="Unassembled WGS sequence"/>
</dbReference>
<name>A0ACA9MHJ6_9GLOM</name>
<feature type="non-terminal residue" evidence="1">
    <location>
        <position position="53"/>
    </location>
</feature>
<evidence type="ECO:0000313" key="2">
    <source>
        <dbReference type="Proteomes" id="UP000789366"/>
    </source>
</evidence>
<evidence type="ECO:0000313" key="1">
    <source>
        <dbReference type="EMBL" id="CAG8586687.1"/>
    </source>
</evidence>
<accession>A0ACA9MHJ6</accession>
<organism evidence="1 2">
    <name type="scientific">Cetraspora pellucida</name>
    <dbReference type="NCBI Taxonomy" id="1433469"/>
    <lineage>
        <taxon>Eukaryota</taxon>
        <taxon>Fungi</taxon>
        <taxon>Fungi incertae sedis</taxon>
        <taxon>Mucoromycota</taxon>
        <taxon>Glomeromycotina</taxon>
        <taxon>Glomeromycetes</taxon>
        <taxon>Diversisporales</taxon>
        <taxon>Gigasporaceae</taxon>
        <taxon>Cetraspora</taxon>
    </lineage>
</organism>
<comment type="caution">
    <text evidence="1">The sequence shown here is derived from an EMBL/GenBank/DDBJ whole genome shotgun (WGS) entry which is preliminary data.</text>
</comment>
<protein>
    <submittedName>
        <fullName evidence="1">12549_t:CDS:1</fullName>
    </submittedName>
</protein>
<dbReference type="EMBL" id="CAJVPW010007863">
    <property type="protein sequence ID" value="CAG8586687.1"/>
    <property type="molecule type" value="Genomic_DNA"/>
</dbReference>
<reference evidence="1" key="1">
    <citation type="submission" date="2021-06" db="EMBL/GenBank/DDBJ databases">
        <authorList>
            <person name="Kallberg Y."/>
            <person name="Tangrot J."/>
            <person name="Rosling A."/>
        </authorList>
    </citation>
    <scope>NUCLEOTIDE SEQUENCE</scope>
    <source>
        <strain evidence="1">28 12/20/2015</strain>
    </source>
</reference>
<proteinExistence type="predicted"/>
<keyword evidence="2" id="KW-1185">Reference proteome</keyword>